<evidence type="ECO:0000256" key="5">
    <source>
        <dbReference type="ARBA" id="ARBA00022553"/>
    </source>
</evidence>
<dbReference type="InterPro" id="IPR036097">
    <property type="entry name" value="HisK_dim/P_sf"/>
</dbReference>
<reference evidence="17 18" key="1">
    <citation type="submission" date="2020-08" db="EMBL/GenBank/DDBJ databases">
        <title>Genomic Encyclopedia of Type Strains, Phase III (KMG-III): the genomes of soil and plant-associated and newly described type strains.</title>
        <authorList>
            <person name="Whitman W."/>
        </authorList>
    </citation>
    <scope>NUCLEOTIDE SEQUENCE [LARGE SCALE GENOMIC DNA]</scope>
    <source>
        <strain evidence="17 18">CECT 5862</strain>
    </source>
</reference>
<dbReference type="PANTHER" id="PTHR45528">
    <property type="entry name" value="SENSOR HISTIDINE KINASE CPXA"/>
    <property type="match status" value="1"/>
</dbReference>
<dbReference type="SMART" id="SM00304">
    <property type="entry name" value="HAMP"/>
    <property type="match status" value="1"/>
</dbReference>
<evidence type="ECO:0000256" key="1">
    <source>
        <dbReference type="ARBA" id="ARBA00000085"/>
    </source>
</evidence>
<keyword evidence="18" id="KW-1185">Reference proteome</keyword>
<comment type="subcellular location">
    <subcellularLocation>
        <location evidence="2">Cell membrane</location>
        <topology evidence="2">Multi-pass membrane protein</topology>
    </subcellularLocation>
</comment>
<dbReference type="SUPFAM" id="SSF55874">
    <property type="entry name" value="ATPase domain of HSP90 chaperone/DNA topoisomerase II/histidine kinase"/>
    <property type="match status" value="1"/>
</dbReference>
<dbReference type="Pfam" id="PF02518">
    <property type="entry name" value="HATPase_c"/>
    <property type="match status" value="1"/>
</dbReference>
<evidence type="ECO:0000256" key="7">
    <source>
        <dbReference type="ARBA" id="ARBA00022692"/>
    </source>
</evidence>
<evidence type="ECO:0000259" key="15">
    <source>
        <dbReference type="PROSITE" id="PS50109"/>
    </source>
</evidence>
<evidence type="ECO:0000313" key="17">
    <source>
        <dbReference type="EMBL" id="MBB3108471.1"/>
    </source>
</evidence>
<dbReference type="InterPro" id="IPR050398">
    <property type="entry name" value="HssS/ArlS-like"/>
</dbReference>
<dbReference type="CDD" id="cd00082">
    <property type="entry name" value="HisKA"/>
    <property type="match status" value="1"/>
</dbReference>
<keyword evidence="12" id="KW-0902">Two-component regulatory system</keyword>
<keyword evidence="8" id="KW-0547">Nucleotide-binding</keyword>
<evidence type="ECO:0000256" key="10">
    <source>
        <dbReference type="ARBA" id="ARBA00022840"/>
    </source>
</evidence>
<keyword evidence="10" id="KW-0067">ATP-binding</keyword>
<comment type="catalytic activity">
    <reaction evidence="1">
        <text>ATP + protein L-histidine = ADP + protein N-phospho-L-histidine.</text>
        <dbReference type="EC" id="2.7.13.3"/>
    </reaction>
</comment>
<dbReference type="AlphaFoldDB" id="A0A7W5AUM3"/>
<dbReference type="PROSITE" id="PS50109">
    <property type="entry name" value="HIS_KIN"/>
    <property type="match status" value="1"/>
</dbReference>
<dbReference type="SUPFAM" id="SSF47384">
    <property type="entry name" value="Homodimeric domain of signal transducing histidine kinase"/>
    <property type="match status" value="1"/>
</dbReference>
<keyword evidence="13 14" id="KW-0472">Membrane</keyword>
<dbReference type="Proteomes" id="UP000570361">
    <property type="component" value="Unassembled WGS sequence"/>
</dbReference>
<dbReference type="Gene3D" id="1.10.287.130">
    <property type="match status" value="1"/>
</dbReference>
<dbReference type="SMART" id="SM00387">
    <property type="entry name" value="HATPase_c"/>
    <property type="match status" value="1"/>
</dbReference>
<evidence type="ECO:0000313" key="18">
    <source>
        <dbReference type="Proteomes" id="UP000570361"/>
    </source>
</evidence>
<evidence type="ECO:0000259" key="16">
    <source>
        <dbReference type="PROSITE" id="PS50885"/>
    </source>
</evidence>
<organism evidence="17 18">
    <name type="scientific">Paenibacillus phyllosphaerae</name>
    <dbReference type="NCBI Taxonomy" id="274593"/>
    <lineage>
        <taxon>Bacteria</taxon>
        <taxon>Bacillati</taxon>
        <taxon>Bacillota</taxon>
        <taxon>Bacilli</taxon>
        <taxon>Bacillales</taxon>
        <taxon>Paenibacillaceae</taxon>
        <taxon>Paenibacillus</taxon>
    </lineage>
</organism>
<protein>
    <recommendedName>
        <fullName evidence="3">histidine kinase</fullName>
        <ecNumber evidence="3">2.7.13.3</ecNumber>
    </recommendedName>
</protein>
<dbReference type="EMBL" id="JACHXK010000001">
    <property type="protein sequence ID" value="MBB3108471.1"/>
    <property type="molecule type" value="Genomic_DNA"/>
</dbReference>
<keyword evidence="6" id="KW-0808">Transferase</keyword>
<evidence type="ECO:0000256" key="3">
    <source>
        <dbReference type="ARBA" id="ARBA00012438"/>
    </source>
</evidence>
<dbReference type="InterPro" id="IPR004358">
    <property type="entry name" value="Sig_transdc_His_kin-like_C"/>
</dbReference>
<sequence length="500" mass="55115">MSGQKAVSGAAKARKRRRPYISLRWRFLAALAALLVLTIAVLSTLVLRDIERNQRQRVESILKQRSELANLRISQTYLGDPQVDAQTFLRRSGPQLAADVSNLLSGTHVVIYNADGIEVGNSQPLSRTGNVADTLAIANQGKTVYQEADSQLIYMSPLVWTIGQVGVVQFEYSLAGDQQFYHTIALSIRTIGLIALAASFLLGLIYVQRVVHAIRKLQQATEQIRSGEYIVEPPVKRSDELGDLSEGITYMSLAIKQSMDRQKQFIGSISHEFKTPLTSIIAYTDLLDMYRDDPELLEEARCNMRREADRLLEMVEKVLRLSALEQYEFNQNAEPVELASLLAECCSRMSGKATKFELSLTTKLAEVTVMADRESLVHLFLNLLDNAIKYNVQGGEIVVSSTAEGGYAVISVRDTGIGIPEEAMDKLFQPFYTVSKDRARSTGGTGLGLSLVKQLAELQQGKIAVKSAIGAGSEFTVTLPLAPEAPKRLQRGNKSETKAT</sequence>
<dbReference type="Gene3D" id="3.30.565.10">
    <property type="entry name" value="Histidine kinase-like ATPase, C-terminal domain"/>
    <property type="match status" value="1"/>
</dbReference>
<dbReference type="SUPFAM" id="SSF158472">
    <property type="entry name" value="HAMP domain-like"/>
    <property type="match status" value="1"/>
</dbReference>
<dbReference type="GO" id="GO:0005524">
    <property type="term" value="F:ATP binding"/>
    <property type="evidence" value="ECO:0007669"/>
    <property type="project" value="UniProtKB-KW"/>
</dbReference>
<gene>
    <name evidence="17" type="ORF">FHS18_000499</name>
</gene>
<evidence type="ECO:0000256" key="4">
    <source>
        <dbReference type="ARBA" id="ARBA00022475"/>
    </source>
</evidence>
<dbReference type="FunFam" id="3.30.565.10:FF:000023">
    <property type="entry name" value="PAS domain-containing sensor histidine kinase"/>
    <property type="match status" value="1"/>
</dbReference>
<keyword evidence="4" id="KW-1003">Cell membrane</keyword>
<dbReference type="InterPro" id="IPR003660">
    <property type="entry name" value="HAMP_dom"/>
</dbReference>
<dbReference type="Pfam" id="PF00512">
    <property type="entry name" value="HisKA"/>
    <property type="match status" value="1"/>
</dbReference>
<dbReference type="PRINTS" id="PR00344">
    <property type="entry name" value="BCTRLSENSOR"/>
</dbReference>
<evidence type="ECO:0000256" key="6">
    <source>
        <dbReference type="ARBA" id="ARBA00022679"/>
    </source>
</evidence>
<dbReference type="PANTHER" id="PTHR45528:SF1">
    <property type="entry name" value="SENSOR HISTIDINE KINASE CPXA"/>
    <property type="match status" value="1"/>
</dbReference>
<dbReference type="InterPro" id="IPR036890">
    <property type="entry name" value="HATPase_C_sf"/>
</dbReference>
<dbReference type="Pfam" id="PF00672">
    <property type="entry name" value="HAMP"/>
    <property type="match status" value="1"/>
</dbReference>
<evidence type="ECO:0000256" key="9">
    <source>
        <dbReference type="ARBA" id="ARBA00022777"/>
    </source>
</evidence>
<dbReference type="CDD" id="cd00075">
    <property type="entry name" value="HATPase"/>
    <property type="match status" value="1"/>
</dbReference>
<keyword evidence="9 17" id="KW-0418">Kinase</keyword>
<evidence type="ECO:0000256" key="12">
    <source>
        <dbReference type="ARBA" id="ARBA00023012"/>
    </source>
</evidence>
<feature type="domain" description="HAMP" evidence="16">
    <location>
        <begin position="208"/>
        <end position="260"/>
    </location>
</feature>
<evidence type="ECO:0000256" key="11">
    <source>
        <dbReference type="ARBA" id="ARBA00022989"/>
    </source>
</evidence>
<dbReference type="EC" id="2.7.13.3" evidence="3"/>
<evidence type="ECO:0000256" key="13">
    <source>
        <dbReference type="ARBA" id="ARBA00023136"/>
    </source>
</evidence>
<evidence type="ECO:0000256" key="14">
    <source>
        <dbReference type="SAM" id="Phobius"/>
    </source>
</evidence>
<dbReference type="PROSITE" id="PS50885">
    <property type="entry name" value="HAMP"/>
    <property type="match status" value="1"/>
</dbReference>
<dbReference type="CDD" id="cd06225">
    <property type="entry name" value="HAMP"/>
    <property type="match status" value="1"/>
</dbReference>
<comment type="caution">
    <text evidence="17">The sequence shown here is derived from an EMBL/GenBank/DDBJ whole genome shotgun (WGS) entry which is preliminary data.</text>
</comment>
<dbReference type="GO" id="GO:0000155">
    <property type="term" value="F:phosphorelay sensor kinase activity"/>
    <property type="evidence" value="ECO:0007669"/>
    <property type="project" value="InterPro"/>
</dbReference>
<evidence type="ECO:0000256" key="2">
    <source>
        <dbReference type="ARBA" id="ARBA00004651"/>
    </source>
</evidence>
<feature type="transmembrane region" description="Helical" evidence="14">
    <location>
        <begin position="186"/>
        <end position="207"/>
    </location>
</feature>
<keyword evidence="7 14" id="KW-0812">Transmembrane</keyword>
<dbReference type="GO" id="GO:0005886">
    <property type="term" value="C:plasma membrane"/>
    <property type="evidence" value="ECO:0007669"/>
    <property type="project" value="UniProtKB-SubCell"/>
</dbReference>
<name>A0A7W5AUM3_9BACL</name>
<dbReference type="SMART" id="SM00388">
    <property type="entry name" value="HisKA"/>
    <property type="match status" value="1"/>
</dbReference>
<keyword evidence="11 14" id="KW-1133">Transmembrane helix</keyword>
<feature type="domain" description="Histidine kinase" evidence="15">
    <location>
        <begin position="268"/>
        <end position="483"/>
    </location>
</feature>
<dbReference type="InterPro" id="IPR003661">
    <property type="entry name" value="HisK_dim/P_dom"/>
</dbReference>
<keyword evidence="5" id="KW-0597">Phosphoprotein</keyword>
<dbReference type="RefSeq" id="WP_183596537.1">
    <property type="nucleotide sequence ID" value="NZ_JACHXK010000001.1"/>
</dbReference>
<dbReference type="InterPro" id="IPR003594">
    <property type="entry name" value="HATPase_dom"/>
</dbReference>
<dbReference type="Gene3D" id="6.10.340.10">
    <property type="match status" value="1"/>
</dbReference>
<evidence type="ECO:0000256" key="8">
    <source>
        <dbReference type="ARBA" id="ARBA00022741"/>
    </source>
</evidence>
<proteinExistence type="predicted"/>
<dbReference type="InterPro" id="IPR005467">
    <property type="entry name" value="His_kinase_dom"/>
</dbReference>
<accession>A0A7W5AUM3</accession>